<keyword evidence="2" id="KW-1185">Reference proteome</keyword>
<dbReference type="EMBL" id="CAJVQC010103027">
    <property type="protein sequence ID" value="CAG8832167.1"/>
    <property type="molecule type" value="Genomic_DNA"/>
</dbReference>
<accession>A0ACA9SAM2</accession>
<proteinExistence type="predicted"/>
<name>A0ACA9SAM2_9GLOM</name>
<sequence>DNKVNAMILKTMLRQAGFNNYDVATNGLEAVQRFSKKLYDIIFMDLQMPICDGIEATKEVGSS</sequence>
<gene>
    <name evidence="1" type="ORF">RPERSI_LOCUS28369</name>
</gene>
<feature type="non-terminal residue" evidence="1">
    <location>
        <position position="1"/>
    </location>
</feature>
<evidence type="ECO:0000313" key="1">
    <source>
        <dbReference type="EMBL" id="CAG8832167.1"/>
    </source>
</evidence>
<organism evidence="1 2">
    <name type="scientific">Racocetra persica</name>
    <dbReference type="NCBI Taxonomy" id="160502"/>
    <lineage>
        <taxon>Eukaryota</taxon>
        <taxon>Fungi</taxon>
        <taxon>Fungi incertae sedis</taxon>
        <taxon>Mucoromycota</taxon>
        <taxon>Glomeromycotina</taxon>
        <taxon>Glomeromycetes</taxon>
        <taxon>Diversisporales</taxon>
        <taxon>Gigasporaceae</taxon>
        <taxon>Racocetra</taxon>
    </lineage>
</organism>
<comment type="caution">
    <text evidence="1">The sequence shown here is derived from an EMBL/GenBank/DDBJ whole genome shotgun (WGS) entry which is preliminary data.</text>
</comment>
<reference evidence="1" key="1">
    <citation type="submission" date="2021-06" db="EMBL/GenBank/DDBJ databases">
        <authorList>
            <person name="Kallberg Y."/>
            <person name="Tangrot J."/>
            <person name="Rosling A."/>
        </authorList>
    </citation>
    <scope>NUCLEOTIDE SEQUENCE</scope>
    <source>
        <strain evidence="1">MA461A</strain>
    </source>
</reference>
<dbReference type="Proteomes" id="UP000789920">
    <property type="component" value="Unassembled WGS sequence"/>
</dbReference>
<evidence type="ECO:0000313" key="2">
    <source>
        <dbReference type="Proteomes" id="UP000789920"/>
    </source>
</evidence>
<protein>
    <submittedName>
        <fullName evidence="1">35930_t:CDS:1</fullName>
    </submittedName>
</protein>